<dbReference type="AlphaFoldDB" id="A0A2G5TEV7"/>
<dbReference type="PANTHER" id="PTHR46891">
    <property type="entry name" value="SERPENTINE RECEPTOR, CLASS H-RELATED"/>
    <property type="match status" value="1"/>
</dbReference>
<evidence type="ECO:0000256" key="1">
    <source>
        <dbReference type="SAM" id="Phobius"/>
    </source>
</evidence>
<organism evidence="2 3">
    <name type="scientific">Caenorhabditis nigoni</name>
    <dbReference type="NCBI Taxonomy" id="1611254"/>
    <lineage>
        <taxon>Eukaryota</taxon>
        <taxon>Metazoa</taxon>
        <taxon>Ecdysozoa</taxon>
        <taxon>Nematoda</taxon>
        <taxon>Chromadorea</taxon>
        <taxon>Rhabditida</taxon>
        <taxon>Rhabditina</taxon>
        <taxon>Rhabditomorpha</taxon>
        <taxon>Rhabditoidea</taxon>
        <taxon>Rhabditidae</taxon>
        <taxon>Peloderinae</taxon>
        <taxon>Caenorhabditis</taxon>
    </lineage>
</organism>
<feature type="transmembrane region" description="Helical" evidence="1">
    <location>
        <begin position="152"/>
        <end position="180"/>
    </location>
</feature>
<accession>A0A2G5TEV7</accession>
<evidence type="ECO:0000313" key="3">
    <source>
        <dbReference type="Proteomes" id="UP000230233"/>
    </source>
</evidence>
<reference evidence="3" key="1">
    <citation type="submission" date="2017-10" db="EMBL/GenBank/DDBJ databases">
        <title>Rapid genome shrinkage in a self-fertile nematode reveals novel sperm competition proteins.</title>
        <authorList>
            <person name="Yin D."/>
            <person name="Schwarz E.M."/>
            <person name="Thomas C.G."/>
            <person name="Felde R.L."/>
            <person name="Korf I.F."/>
            <person name="Cutter A.D."/>
            <person name="Schartner C.M."/>
            <person name="Ralston E.J."/>
            <person name="Meyer B.J."/>
            <person name="Haag E.S."/>
        </authorList>
    </citation>
    <scope>NUCLEOTIDE SEQUENCE [LARGE SCALE GENOMIC DNA]</scope>
    <source>
        <strain evidence="3">JU1422</strain>
    </source>
</reference>
<dbReference type="OrthoDB" id="5850668at2759"/>
<dbReference type="STRING" id="1611254.A0A2G5TEV7"/>
<evidence type="ECO:0008006" key="4">
    <source>
        <dbReference type="Google" id="ProtNLM"/>
    </source>
</evidence>
<keyword evidence="1" id="KW-0472">Membrane</keyword>
<evidence type="ECO:0000313" key="2">
    <source>
        <dbReference type="EMBL" id="PIC25790.1"/>
    </source>
</evidence>
<feature type="transmembrane region" description="Helical" evidence="1">
    <location>
        <begin position="61"/>
        <end position="78"/>
    </location>
</feature>
<name>A0A2G5TEV7_9PELO</name>
<feature type="transmembrane region" description="Helical" evidence="1">
    <location>
        <begin position="186"/>
        <end position="209"/>
    </location>
</feature>
<gene>
    <name evidence="2" type="primary">Cni-srh-15</name>
    <name evidence="2" type="synonym">Cnig_chr_V.g18585</name>
    <name evidence="2" type="ORF">B9Z55_018585</name>
</gene>
<keyword evidence="1" id="KW-0812">Transmembrane</keyword>
<protein>
    <recommendedName>
        <fullName evidence="4">G-protein coupled receptors family 1 profile domain-containing protein</fullName>
    </recommendedName>
</protein>
<comment type="caution">
    <text evidence="2">The sequence shown here is derived from an EMBL/GenBank/DDBJ whole genome shotgun (WGS) entry which is preliminary data.</text>
</comment>
<dbReference type="Pfam" id="PF10318">
    <property type="entry name" value="7TM_GPCR_Srh"/>
    <property type="match status" value="2"/>
</dbReference>
<feature type="transmembrane region" description="Helical" evidence="1">
    <location>
        <begin position="108"/>
        <end position="131"/>
    </location>
</feature>
<dbReference type="EMBL" id="PDUG01000005">
    <property type="protein sequence ID" value="PIC25790.1"/>
    <property type="molecule type" value="Genomic_DNA"/>
</dbReference>
<feature type="transmembrane region" description="Helical" evidence="1">
    <location>
        <begin position="29"/>
        <end position="49"/>
    </location>
</feature>
<dbReference type="PANTHER" id="PTHR46891:SF7">
    <property type="entry name" value="SERPENTINE RECEPTOR, CLASS H"/>
    <property type="match status" value="1"/>
</dbReference>
<sequence>METSTGYVLSVTPSNADCLSDAPNPYRLVMHFTHFLTIPLYMMAIYSLINKCPKALKEYRNYLLWHTLGYVFLTSDLQENMSNGISIHVLCNTVVTAPPLLDPVFTPLMSLIVTAMLTAATIIPMTFISIWRKLDQLSRHLSKRTIQLQKMLLMSLFIQAVIHGVMLGAPLIGFIYAIVFILPYDSIAYCLLLLISFHGSFSTIAMIFFTKPVRDGVKSILKFFLPFLKSSSLKSPSETVFVSSLTSSRISIQKDSMLISNRNSF</sequence>
<dbReference type="InterPro" id="IPR019422">
    <property type="entry name" value="7TM_GPCR_serpentine_rcpt_Srh"/>
</dbReference>
<keyword evidence="3" id="KW-1185">Reference proteome</keyword>
<proteinExistence type="predicted"/>
<keyword evidence="1" id="KW-1133">Transmembrane helix</keyword>
<dbReference type="Proteomes" id="UP000230233">
    <property type="component" value="Chromosome V"/>
</dbReference>